<dbReference type="SUPFAM" id="SSF50118">
    <property type="entry name" value="Cell growth inhibitor/plasmid maintenance toxic component"/>
    <property type="match status" value="1"/>
</dbReference>
<evidence type="ECO:0000256" key="2">
    <source>
        <dbReference type="ARBA" id="ARBA00022649"/>
    </source>
</evidence>
<dbReference type="GO" id="GO:0004521">
    <property type="term" value="F:RNA endonuclease activity"/>
    <property type="evidence" value="ECO:0007669"/>
    <property type="project" value="TreeGrafter"/>
</dbReference>
<keyword evidence="4" id="KW-1185">Reference proteome</keyword>
<protein>
    <submittedName>
        <fullName evidence="3">PemK family transcriptional regulator</fullName>
    </submittedName>
</protein>
<evidence type="ECO:0000256" key="1">
    <source>
        <dbReference type="ARBA" id="ARBA00007521"/>
    </source>
</evidence>
<dbReference type="GO" id="GO:0003677">
    <property type="term" value="F:DNA binding"/>
    <property type="evidence" value="ECO:0007669"/>
    <property type="project" value="InterPro"/>
</dbReference>
<accession>A0A1J0A5P1</accession>
<proteinExistence type="inferred from homology"/>
<dbReference type="RefSeq" id="WP_071456842.1">
    <property type="nucleotide sequence ID" value="NZ_CABJEN010000001.1"/>
</dbReference>
<comment type="similarity">
    <text evidence="1">Belongs to the PemK/MazF family.</text>
</comment>
<gene>
    <name evidence="3" type="ORF">BHY08_05070</name>
</gene>
<dbReference type="GO" id="GO:0006402">
    <property type="term" value="P:mRNA catabolic process"/>
    <property type="evidence" value="ECO:0007669"/>
    <property type="project" value="TreeGrafter"/>
</dbReference>
<dbReference type="KEGG" id="vte:BHY08_05070"/>
<dbReference type="InterPro" id="IPR011067">
    <property type="entry name" value="Plasmid_toxin/cell-grow_inhib"/>
</dbReference>
<dbReference type="GO" id="GO:0016075">
    <property type="term" value="P:rRNA catabolic process"/>
    <property type="evidence" value="ECO:0007669"/>
    <property type="project" value="TreeGrafter"/>
</dbReference>
<evidence type="ECO:0000313" key="3">
    <source>
        <dbReference type="EMBL" id="APB31252.1"/>
    </source>
</evidence>
<reference evidence="3 4" key="1">
    <citation type="submission" date="2016-09" db="EMBL/GenBank/DDBJ databases">
        <title>Vagococcus teuberi sp. nov., isolated from the Malian artisanal sour milk fene.</title>
        <authorList>
            <person name="Wullschleger S."/>
            <person name="Seifert C."/>
            <person name="Baumgartner S."/>
            <person name="Lacroix C."/>
            <person name="Bonfoh B."/>
            <person name="Stevens M.J."/>
            <person name="Meile L."/>
        </authorList>
    </citation>
    <scope>NUCLEOTIDE SEQUENCE [LARGE SCALE GENOMIC DNA]</scope>
    <source>
        <strain evidence="3 4">DSM 21459</strain>
    </source>
</reference>
<dbReference type="AlphaFoldDB" id="A0A1J0A5P1"/>
<dbReference type="STRING" id="519472.BHY08_05070"/>
<organism evidence="3 4">
    <name type="scientific">Vagococcus teuberi</name>
    <dbReference type="NCBI Taxonomy" id="519472"/>
    <lineage>
        <taxon>Bacteria</taxon>
        <taxon>Bacillati</taxon>
        <taxon>Bacillota</taxon>
        <taxon>Bacilli</taxon>
        <taxon>Lactobacillales</taxon>
        <taxon>Enterococcaceae</taxon>
        <taxon>Vagococcus</taxon>
    </lineage>
</organism>
<dbReference type="Gene3D" id="2.30.30.110">
    <property type="match status" value="1"/>
</dbReference>
<sequence length="108" mass="12675">MEAPKQKDIVWMDFDPSKGKEIKKRRPALVVSRDEFNQHTGFCLVCPITSTNREYSTYISIKHPQKIEGEVVAHQLRSIDYTTRNLEIIEQCDMLTWIEVTEVIDMFI</sequence>
<keyword evidence="2" id="KW-1277">Toxin-antitoxin system</keyword>
<dbReference type="Pfam" id="PF02452">
    <property type="entry name" value="PemK_toxin"/>
    <property type="match status" value="1"/>
</dbReference>
<dbReference type="Proteomes" id="UP000191200">
    <property type="component" value="Chromosome"/>
</dbReference>
<dbReference type="OrthoDB" id="9808744at2"/>
<dbReference type="PANTHER" id="PTHR33988:SF3">
    <property type="entry name" value="ENDORIBONUCLEASE TOXIN CHPB-RELATED"/>
    <property type="match status" value="1"/>
</dbReference>
<dbReference type="EMBL" id="CP017267">
    <property type="protein sequence ID" value="APB31252.1"/>
    <property type="molecule type" value="Genomic_DNA"/>
</dbReference>
<evidence type="ECO:0000313" key="4">
    <source>
        <dbReference type="Proteomes" id="UP000191200"/>
    </source>
</evidence>
<name>A0A1J0A5P1_9ENTE</name>
<dbReference type="PANTHER" id="PTHR33988">
    <property type="entry name" value="ENDORIBONUCLEASE MAZF-RELATED"/>
    <property type="match status" value="1"/>
</dbReference>
<dbReference type="InterPro" id="IPR003477">
    <property type="entry name" value="PemK-like"/>
</dbReference>